<organism evidence="17 18">
    <name type="scientific">Idiomarina fontislapidosi</name>
    <dbReference type="NCBI Taxonomy" id="263723"/>
    <lineage>
        <taxon>Bacteria</taxon>
        <taxon>Pseudomonadati</taxon>
        <taxon>Pseudomonadota</taxon>
        <taxon>Gammaproteobacteria</taxon>
        <taxon>Alteromonadales</taxon>
        <taxon>Idiomarinaceae</taxon>
        <taxon>Idiomarina</taxon>
    </lineage>
</organism>
<keyword evidence="2 12" id="KW-0028">Amino-acid biosynthesis</keyword>
<proteinExistence type="inferred from homology"/>
<comment type="caution">
    <text evidence="17">The sequence shown here is derived from an EMBL/GenBank/DDBJ whole genome shotgun (WGS) entry which is preliminary data.</text>
</comment>
<dbReference type="InterPro" id="IPR022643">
    <property type="entry name" value="De-COase2_C"/>
</dbReference>
<keyword evidence="3 12" id="KW-0210">Decarboxylase</keyword>
<dbReference type="HAMAP" id="MF_02120">
    <property type="entry name" value="LysA"/>
    <property type="match status" value="1"/>
</dbReference>
<evidence type="ECO:0000256" key="3">
    <source>
        <dbReference type="ARBA" id="ARBA00022793"/>
    </source>
</evidence>
<dbReference type="PROSITE" id="PS00878">
    <property type="entry name" value="ODR_DC_2_1"/>
    <property type="match status" value="1"/>
</dbReference>
<protein>
    <recommendedName>
        <fullName evidence="11 12">Diaminopimelate decarboxylase</fullName>
        <shortName evidence="12">DAP decarboxylase</shortName>
        <shortName evidence="12">DAPDC</shortName>
        <ecNumber evidence="10 12">4.1.1.20</ecNumber>
    </recommendedName>
</protein>
<evidence type="ECO:0000256" key="8">
    <source>
        <dbReference type="ARBA" id="ARBA00060643"/>
    </source>
</evidence>
<feature type="binding site" evidence="12">
    <location>
        <position position="371"/>
    </location>
    <ligand>
        <name>pyridoxal 5'-phosphate</name>
        <dbReference type="ChEBI" id="CHEBI:597326"/>
    </ligand>
</feature>
<dbReference type="NCBIfam" id="TIGR01048">
    <property type="entry name" value="lysA"/>
    <property type="match status" value="1"/>
</dbReference>
<comment type="similarity">
    <text evidence="9 12">Belongs to the Orn/Lys/Arg decarboxylase class-II family. LysA subfamily.</text>
</comment>
<evidence type="ECO:0000256" key="11">
    <source>
        <dbReference type="ARBA" id="ARBA00074972"/>
    </source>
</evidence>
<dbReference type="GO" id="GO:0008836">
    <property type="term" value="F:diaminopimelate decarboxylase activity"/>
    <property type="evidence" value="ECO:0007669"/>
    <property type="project" value="UniProtKB-UniRule"/>
</dbReference>
<feature type="binding site" evidence="12">
    <location>
        <position position="371"/>
    </location>
    <ligand>
        <name>substrate</name>
    </ligand>
</feature>
<dbReference type="FunFam" id="3.20.20.10:FF:000003">
    <property type="entry name" value="Diaminopimelate decarboxylase"/>
    <property type="match status" value="1"/>
</dbReference>
<feature type="modified residue" description="N6-(pyridoxal phosphate)lysine" evidence="12 13">
    <location>
        <position position="59"/>
    </location>
</feature>
<feature type="domain" description="Orn/DAP/Arg decarboxylase 2 N-terminal" evidence="16">
    <location>
        <begin position="35"/>
        <end position="280"/>
    </location>
</feature>
<dbReference type="PANTHER" id="PTHR43727">
    <property type="entry name" value="DIAMINOPIMELATE DECARBOXYLASE"/>
    <property type="match status" value="1"/>
</dbReference>
<evidence type="ECO:0000256" key="5">
    <source>
        <dbReference type="ARBA" id="ARBA00023154"/>
    </source>
</evidence>
<dbReference type="Gene3D" id="3.20.20.10">
    <property type="entry name" value="Alanine racemase"/>
    <property type="match status" value="1"/>
</dbReference>
<comment type="catalytic activity">
    <reaction evidence="7 12 14">
        <text>meso-2,6-diaminopimelate + H(+) = L-lysine + CO2</text>
        <dbReference type="Rhea" id="RHEA:15101"/>
        <dbReference type="ChEBI" id="CHEBI:15378"/>
        <dbReference type="ChEBI" id="CHEBI:16526"/>
        <dbReference type="ChEBI" id="CHEBI:32551"/>
        <dbReference type="ChEBI" id="CHEBI:57791"/>
        <dbReference type="EC" id="4.1.1.20"/>
    </reaction>
</comment>
<dbReference type="GO" id="GO:0030170">
    <property type="term" value="F:pyridoxal phosphate binding"/>
    <property type="evidence" value="ECO:0007669"/>
    <property type="project" value="UniProtKB-UniRule"/>
</dbReference>
<evidence type="ECO:0000256" key="4">
    <source>
        <dbReference type="ARBA" id="ARBA00022898"/>
    </source>
</evidence>
<gene>
    <name evidence="12 17" type="primary">lysA</name>
    <name evidence="17" type="ORF">CWE25_10305</name>
</gene>
<dbReference type="AlphaFoldDB" id="A0A432XSM6"/>
<dbReference type="EC" id="4.1.1.20" evidence="10 12"/>
<evidence type="ECO:0000256" key="9">
    <source>
        <dbReference type="ARBA" id="ARBA00060983"/>
    </source>
</evidence>
<evidence type="ECO:0000256" key="13">
    <source>
        <dbReference type="PIRSR" id="PIRSR600183-50"/>
    </source>
</evidence>
<evidence type="ECO:0000256" key="14">
    <source>
        <dbReference type="RuleBase" id="RU003738"/>
    </source>
</evidence>
<dbReference type="PRINTS" id="PR01179">
    <property type="entry name" value="ODADCRBXLASE"/>
</dbReference>
<dbReference type="InterPro" id="IPR022644">
    <property type="entry name" value="De-COase2_N"/>
</dbReference>
<evidence type="ECO:0000256" key="2">
    <source>
        <dbReference type="ARBA" id="ARBA00022605"/>
    </source>
</evidence>
<dbReference type="InterPro" id="IPR002986">
    <property type="entry name" value="DAP_deCOOHase_LysA"/>
</dbReference>
<comment type="function">
    <text evidence="12">Specifically catalyzes the decarboxylation of meso-diaminopimelate (meso-DAP) to L-lysine.</text>
</comment>
<keyword evidence="18" id="KW-1185">Reference proteome</keyword>
<dbReference type="Pfam" id="PF00278">
    <property type="entry name" value="Orn_DAP_Arg_deC"/>
    <property type="match status" value="1"/>
</dbReference>
<dbReference type="Gene3D" id="2.40.37.10">
    <property type="entry name" value="Lyase, Ornithine Decarboxylase, Chain A, domain 1"/>
    <property type="match status" value="1"/>
</dbReference>
<dbReference type="EMBL" id="PIPV01000009">
    <property type="protein sequence ID" value="RUO51663.1"/>
    <property type="molecule type" value="Genomic_DNA"/>
</dbReference>
<keyword evidence="6 12" id="KW-0456">Lyase</keyword>
<sequence>MSQLSYKAAQLHIESVALPELAERFGTPLYVYSKSQILANWEKFRAFWPSQHKLCYAVKANSNLAILQLLAKQGAWFDIVSAGELKRVLAAGGKAGHVVFSGVAKSEAEIRFAIEQGIGCFNVESAAELERIEQVARALKTRAPVSLRVNPDVDAKTHPYISTGLKANKFGIAMDDAMAVFRRAHTLNHIELLGADCHIGSQIMTDAPFLDAAQRMFSLLERLRDEAIELSHLDLGGGFGVDYQGEQTLDVQSYLEGVLELARDYPQLTLMLEPGRAIVGDAGILVSKVEYVKQSDDKQFVLVDAGMNDLMRPSLYQAWHDILPVHERPGVADAIVDVVGPVCETGCFLGHARHLNVQADDLIAVKHAGAYGFTMASNYNTRVRPAEVLVEDDQVWLIRERETFDDLIRGERLIAEE</sequence>
<dbReference type="UniPathway" id="UPA00034">
    <property type="reaction ID" value="UER00027"/>
</dbReference>
<feature type="binding site" evidence="12">
    <location>
        <position position="238"/>
    </location>
    <ligand>
        <name>pyridoxal 5'-phosphate</name>
        <dbReference type="ChEBI" id="CHEBI:597326"/>
    </ligand>
</feature>
<dbReference type="SUPFAM" id="SSF51419">
    <property type="entry name" value="PLP-binding barrel"/>
    <property type="match status" value="1"/>
</dbReference>
<feature type="binding site" evidence="12">
    <location>
        <begin position="273"/>
        <end position="276"/>
    </location>
    <ligand>
        <name>pyridoxal 5'-phosphate</name>
        <dbReference type="ChEBI" id="CHEBI:597326"/>
    </ligand>
</feature>
<dbReference type="Pfam" id="PF02784">
    <property type="entry name" value="Orn_Arg_deC_N"/>
    <property type="match status" value="1"/>
</dbReference>
<dbReference type="FunFam" id="2.40.37.10:FF:000003">
    <property type="entry name" value="Diaminopimelate decarboxylase"/>
    <property type="match status" value="1"/>
</dbReference>
<reference evidence="18" key="1">
    <citation type="journal article" date="2018" name="Front. Microbiol.">
        <title>Genome-Based Analysis Reveals the Taxonomy and Diversity of the Family Idiomarinaceae.</title>
        <authorList>
            <person name="Liu Y."/>
            <person name="Lai Q."/>
            <person name="Shao Z."/>
        </authorList>
    </citation>
    <scope>NUCLEOTIDE SEQUENCE [LARGE SCALE GENOMIC DNA]</scope>
    <source>
        <strain evidence="18">F23</strain>
    </source>
</reference>
<comment type="pathway">
    <text evidence="8 12 14">Amino-acid biosynthesis; L-lysine biosynthesis via DAP pathway; L-lysine from DL-2,6-diaminopimelate: step 1/1.</text>
</comment>
<comment type="cofactor">
    <cofactor evidence="1 12 13 14">
        <name>pyridoxal 5'-phosphate</name>
        <dbReference type="ChEBI" id="CHEBI:597326"/>
    </cofactor>
</comment>
<feature type="binding site" evidence="12">
    <location>
        <position position="276"/>
    </location>
    <ligand>
        <name>substrate</name>
    </ligand>
</feature>
<dbReference type="PRINTS" id="PR01181">
    <property type="entry name" value="DAPDCRBXLASE"/>
</dbReference>
<feature type="binding site" evidence="12">
    <location>
        <position position="344"/>
    </location>
    <ligand>
        <name>substrate</name>
    </ligand>
</feature>
<evidence type="ECO:0000256" key="6">
    <source>
        <dbReference type="ARBA" id="ARBA00023239"/>
    </source>
</evidence>
<dbReference type="InterPro" id="IPR029066">
    <property type="entry name" value="PLP-binding_barrel"/>
</dbReference>
<keyword evidence="5 12" id="KW-0457">Lysine biosynthesis</keyword>
<feature type="binding site" evidence="12">
    <location>
        <position position="316"/>
    </location>
    <ligand>
        <name>substrate</name>
    </ligand>
</feature>
<evidence type="ECO:0000256" key="10">
    <source>
        <dbReference type="ARBA" id="ARBA00066427"/>
    </source>
</evidence>
<evidence type="ECO:0000313" key="18">
    <source>
        <dbReference type="Proteomes" id="UP000287330"/>
    </source>
</evidence>
<accession>A0A432XSM6</accession>
<evidence type="ECO:0000256" key="1">
    <source>
        <dbReference type="ARBA" id="ARBA00001933"/>
    </source>
</evidence>
<name>A0A432XSM6_9GAMM</name>
<dbReference type="InterPro" id="IPR022657">
    <property type="entry name" value="De-COase2_CS"/>
</dbReference>
<feature type="binding site" evidence="12">
    <location>
        <position position="312"/>
    </location>
    <ligand>
        <name>substrate</name>
    </ligand>
</feature>
<feature type="active site" description="Proton donor" evidence="13">
    <location>
        <position position="343"/>
    </location>
</feature>
<dbReference type="SUPFAM" id="SSF50621">
    <property type="entry name" value="Alanine racemase C-terminal domain-like"/>
    <property type="match status" value="1"/>
</dbReference>
<dbReference type="GO" id="GO:0009089">
    <property type="term" value="P:lysine biosynthetic process via diaminopimelate"/>
    <property type="evidence" value="ECO:0007669"/>
    <property type="project" value="UniProtKB-UniRule"/>
</dbReference>
<evidence type="ECO:0000256" key="7">
    <source>
        <dbReference type="ARBA" id="ARBA00050464"/>
    </source>
</evidence>
<evidence type="ECO:0000259" key="16">
    <source>
        <dbReference type="Pfam" id="PF02784"/>
    </source>
</evidence>
<dbReference type="Proteomes" id="UP000287330">
    <property type="component" value="Unassembled WGS sequence"/>
</dbReference>
<dbReference type="PANTHER" id="PTHR43727:SF2">
    <property type="entry name" value="GROUP IV DECARBOXYLASE"/>
    <property type="match status" value="1"/>
</dbReference>
<feature type="domain" description="Orn/DAP/Arg decarboxylase 2 C-terminal" evidence="15">
    <location>
        <begin position="30"/>
        <end position="369"/>
    </location>
</feature>
<evidence type="ECO:0000259" key="15">
    <source>
        <dbReference type="Pfam" id="PF00278"/>
    </source>
</evidence>
<dbReference type="OrthoDB" id="9802241at2"/>
<dbReference type="InterPro" id="IPR000183">
    <property type="entry name" value="Orn/DAP/Arg_de-COase"/>
</dbReference>
<dbReference type="PROSITE" id="PS00879">
    <property type="entry name" value="ODR_DC_2_2"/>
    <property type="match status" value="1"/>
</dbReference>
<dbReference type="InterPro" id="IPR009006">
    <property type="entry name" value="Ala_racemase/Decarboxylase_C"/>
</dbReference>
<evidence type="ECO:0000313" key="17">
    <source>
        <dbReference type="EMBL" id="RUO51663.1"/>
    </source>
</evidence>
<dbReference type="CDD" id="cd06828">
    <property type="entry name" value="PLPDE_III_DapDC"/>
    <property type="match status" value="1"/>
</dbReference>
<evidence type="ECO:0000256" key="12">
    <source>
        <dbReference type="HAMAP-Rule" id="MF_02120"/>
    </source>
</evidence>
<comment type="subunit">
    <text evidence="12">Homodimer.</text>
</comment>
<dbReference type="InterPro" id="IPR022653">
    <property type="entry name" value="De-COase2_pyr-phos_BS"/>
</dbReference>
<dbReference type="RefSeq" id="WP_110575541.1">
    <property type="nucleotide sequence ID" value="NZ_PIPV01000009.1"/>
</dbReference>
<keyword evidence="4 12" id="KW-0663">Pyridoxal phosphate</keyword>